<gene>
    <name evidence="3" type="ORF">G3A44_20835</name>
</gene>
<dbReference type="NCBIfam" id="TIGR02532">
    <property type="entry name" value="IV_pilin_GFxxxE"/>
    <property type="match status" value="1"/>
</dbReference>
<organism evidence="3 4">
    <name type="scientific">Ideonella livida</name>
    <dbReference type="NCBI Taxonomy" id="2707176"/>
    <lineage>
        <taxon>Bacteria</taxon>
        <taxon>Pseudomonadati</taxon>
        <taxon>Pseudomonadota</taxon>
        <taxon>Betaproteobacteria</taxon>
        <taxon>Burkholderiales</taxon>
        <taxon>Sphaerotilaceae</taxon>
        <taxon>Ideonella</taxon>
    </lineage>
</organism>
<dbReference type="InterPro" id="IPR031982">
    <property type="entry name" value="PilE-like"/>
</dbReference>
<keyword evidence="2" id="KW-0812">Transmembrane</keyword>
<dbReference type="PROSITE" id="PS00409">
    <property type="entry name" value="PROKAR_NTER_METHYL"/>
    <property type="match status" value="1"/>
</dbReference>
<dbReference type="SUPFAM" id="SSF54523">
    <property type="entry name" value="Pili subunits"/>
    <property type="match status" value="1"/>
</dbReference>
<dbReference type="Pfam" id="PF16732">
    <property type="entry name" value="ComP_DUS"/>
    <property type="match status" value="1"/>
</dbReference>
<evidence type="ECO:0000313" key="3">
    <source>
        <dbReference type="EMBL" id="NDY93640.1"/>
    </source>
</evidence>
<proteinExistence type="predicted"/>
<dbReference type="Gene3D" id="3.30.700.10">
    <property type="entry name" value="Glycoprotein, Type 4 Pilin"/>
    <property type="match status" value="1"/>
</dbReference>
<dbReference type="PANTHER" id="PTHR30093:SF47">
    <property type="entry name" value="TYPE IV PILUS NON-CORE MINOR PILIN PILE"/>
    <property type="match status" value="1"/>
</dbReference>
<name>A0A7C9TLM1_9BURK</name>
<dbReference type="Proteomes" id="UP000484255">
    <property type="component" value="Unassembled WGS sequence"/>
</dbReference>
<dbReference type="Pfam" id="PF07963">
    <property type="entry name" value="N_methyl"/>
    <property type="match status" value="1"/>
</dbReference>
<keyword evidence="2" id="KW-1133">Transmembrane helix</keyword>
<comment type="caution">
    <text evidence="3">The sequence shown here is derived from an EMBL/GenBank/DDBJ whole genome shotgun (WGS) entry which is preliminary data.</text>
</comment>
<evidence type="ECO:0000313" key="4">
    <source>
        <dbReference type="Proteomes" id="UP000484255"/>
    </source>
</evidence>
<reference evidence="3 4" key="1">
    <citation type="submission" date="2020-02" db="EMBL/GenBank/DDBJ databases">
        <title>Ideonella bacterium strain TBM-1.</title>
        <authorList>
            <person name="Chen W.-M."/>
        </authorList>
    </citation>
    <scope>NUCLEOTIDE SEQUENCE [LARGE SCALE GENOMIC DNA]</scope>
    <source>
        <strain evidence="3 4">TBM-1</strain>
    </source>
</reference>
<dbReference type="AlphaFoldDB" id="A0A7C9TLM1"/>
<accession>A0A7C9TLM1</accession>
<keyword evidence="2" id="KW-0472">Membrane</keyword>
<dbReference type="RefSeq" id="WP_163459671.1">
    <property type="nucleotide sequence ID" value="NZ_JAAGOH010000042.1"/>
</dbReference>
<protein>
    <submittedName>
        <fullName evidence="3">Prepilin-type N-terminal cleavage/methylation domain-containing protein</fullName>
    </submittedName>
</protein>
<feature type="region of interest" description="Disordered" evidence="1">
    <location>
        <begin position="112"/>
        <end position="131"/>
    </location>
</feature>
<dbReference type="InterPro" id="IPR045584">
    <property type="entry name" value="Pilin-like"/>
</dbReference>
<dbReference type="EMBL" id="JAAGOH010000042">
    <property type="protein sequence ID" value="NDY93640.1"/>
    <property type="molecule type" value="Genomic_DNA"/>
</dbReference>
<dbReference type="InterPro" id="IPR012902">
    <property type="entry name" value="N_methyl_site"/>
</dbReference>
<feature type="transmembrane region" description="Helical" evidence="2">
    <location>
        <begin position="6"/>
        <end position="32"/>
    </location>
</feature>
<keyword evidence="4" id="KW-1185">Reference proteome</keyword>
<dbReference type="GO" id="GO:0043683">
    <property type="term" value="P:type IV pilus assembly"/>
    <property type="evidence" value="ECO:0007669"/>
    <property type="project" value="InterPro"/>
</dbReference>
<evidence type="ECO:0000256" key="2">
    <source>
        <dbReference type="SAM" id="Phobius"/>
    </source>
</evidence>
<dbReference type="PANTHER" id="PTHR30093">
    <property type="entry name" value="GENERAL SECRETION PATHWAY PROTEIN G"/>
    <property type="match status" value="1"/>
</dbReference>
<evidence type="ECO:0000256" key="1">
    <source>
        <dbReference type="SAM" id="MobiDB-lite"/>
    </source>
</evidence>
<sequence>MKNRAFAGFTLLELMVVVAIVGILAMVAVPSYQSSVIKGRRSAAQAQMVELSLREQQFLSTSRSYADKDTLEAAGYRLPSDVSPYYTYDVTTETSPPGFVITFTPVTTSPQKDDGALTLNQAGTRTPAAKW</sequence>